<evidence type="ECO:0000313" key="6">
    <source>
        <dbReference type="Proteomes" id="UP000029844"/>
    </source>
</evidence>
<dbReference type="STRING" id="1552123.EP57_13805"/>
<dbReference type="GO" id="GO:0003677">
    <property type="term" value="F:DNA binding"/>
    <property type="evidence" value="ECO:0007669"/>
    <property type="project" value="UniProtKB-KW"/>
</dbReference>
<keyword evidence="3" id="KW-0238">DNA-binding</keyword>
<accession>A0A099W224</accession>
<dbReference type="Proteomes" id="UP000029844">
    <property type="component" value="Unassembled WGS sequence"/>
</dbReference>
<dbReference type="InterPro" id="IPR036388">
    <property type="entry name" value="WH-like_DNA-bd_sf"/>
</dbReference>
<keyword evidence="2" id="KW-0805">Transcription regulation</keyword>
<dbReference type="SUPFAM" id="SSF46785">
    <property type="entry name" value="Winged helix' DNA-binding domain"/>
    <property type="match status" value="1"/>
</dbReference>
<name>A0A099W224_9LIST</name>
<dbReference type="InterPro" id="IPR048715">
    <property type="entry name" value="CggR_N"/>
</dbReference>
<dbReference type="GeneID" id="58718415"/>
<evidence type="ECO:0000256" key="4">
    <source>
        <dbReference type="ARBA" id="ARBA00023163"/>
    </source>
</evidence>
<evidence type="ECO:0000313" key="5">
    <source>
        <dbReference type="EMBL" id="KGL39002.1"/>
    </source>
</evidence>
<protein>
    <submittedName>
        <fullName evidence="5">Central glycolytic genes regulator</fullName>
    </submittedName>
</protein>
<dbReference type="GO" id="GO:0030246">
    <property type="term" value="F:carbohydrate binding"/>
    <property type="evidence" value="ECO:0007669"/>
    <property type="project" value="InterPro"/>
</dbReference>
<keyword evidence="6" id="KW-1185">Reference proteome</keyword>
<evidence type="ECO:0000256" key="1">
    <source>
        <dbReference type="ARBA" id="ARBA00010466"/>
    </source>
</evidence>
<dbReference type="Gene3D" id="1.10.10.10">
    <property type="entry name" value="Winged helix-like DNA-binding domain superfamily/Winged helix DNA-binding domain"/>
    <property type="match status" value="1"/>
</dbReference>
<keyword evidence="4" id="KW-0804">Transcription</keyword>
<comment type="similarity">
    <text evidence="1">Belongs to the SorC transcriptional regulatory family.</text>
</comment>
<reference evidence="5 6" key="1">
    <citation type="submission" date="2014-05" db="EMBL/GenBank/DDBJ databases">
        <title>Novel Listeriaceae from food processing environments.</title>
        <authorList>
            <person name="den Bakker H.C."/>
        </authorList>
    </citation>
    <scope>NUCLEOTIDE SEQUENCE [LARGE SCALE GENOMIC DNA]</scope>
    <source>
        <strain evidence="5 6">FSL A5-0281</strain>
    </source>
</reference>
<dbReference type="PANTHER" id="PTHR34294">
    <property type="entry name" value="TRANSCRIPTIONAL REGULATOR-RELATED"/>
    <property type="match status" value="1"/>
</dbReference>
<dbReference type="InterPro" id="IPR037171">
    <property type="entry name" value="NagB/RpiA_transferase-like"/>
</dbReference>
<sequence length="348" mass="38475">MSDIINIQKKLLPDMLLVMQKRYQILRSIYFAEPVGRRTLAQMLGMSERVLRGEVEFLKAQGLIGIAPSGMTVTKDGLVVFRELESVMNQLTGIHTMEDRLREKLKIKACFVVQGDSDVTPWVQEEMGRVALAQLDISLTENENIIAVMGGSTMATLAEMMTPDFAAGRELLFVPGRGGLGEDLNNQANTICDRMATKTNSKHRMFYVPEQLGEEAYQSLLKEPAIQEGLRLVQSANAILHGIGDAMTMAERRHTNAETMQKITDRQAVGEAFGYYFNEQGEVVYKVPTFGLQFEDLPKIPNIIALAGGTSKAKAIKSYMKTAPAHTILVTDEGAATMLLKGENTLLK</sequence>
<dbReference type="EMBL" id="JNFA01000028">
    <property type="protein sequence ID" value="KGL39002.1"/>
    <property type="molecule type" value="Genomic_DNA"/>
</dbReference>
<dbReference type="InterPro" id="IPR051054">
    <property type="entry name" value="SorC_transcr_regulators"/>
</dbReference>
<dbReference type="AlphaFoldDB" id="A0A099W224"/>
<dbReference type="OrthoDB" id="9793820at2"/>
<dbReference type="Pfam" id="PF21715">
    <property type="entry name" value="CggR_N"/>
    <property type="match status" value="1"/>
</dbReference>
<gene>
    <name evidence="5" type="ORF">EP57_13805</name>
</gene>
<dbReference type="PANTHER" id="PTHR34294:SF5">
    <property type="entry name" value="CENTRAL GLYCOLYTIC GENES REGULATOR"/>
    <property type="match status" value="1"/>
</dbReference>
<proteinExistence type="inferred from homology"/>
<dbReference type="InterPro" id="IPR036390">
    <property type="entry name" value="WH_DNA-bd_sf"/>
</dbReference>
<dbReference type="eggNOG" id="COG2390">
    <property type="taxonomic scope" value="Bacteria"/>
</dbReference>
<dbReference type="Pfam" id="PF04198">
    <property type="entry name" value="Sugar-bind"/>
    <property type="match status" value="1"/>
</dbReference>
<evidence type="ECO:0000256" key="2">
    <source>
        <dbReference type="ARBA" id="ARBA00023015"/>
    </source>
</evidence>
<dbReference type="InterPro" id="IPR007324">
    <property type="entry name" value="Sugar-bd_dom_put"/>
</dbReference>
<organism evidence="5 6">
    <name type="scientific">Listeria booriae</name>
    <dbReference type="NCBI Taxonomy" id="1552123"/>
    <lineage>
        <taxon>Bacteria</taxon>
        <taxon>Bacillati</taxon>
        <taxon>Bacillota</taxon>
        <taxon>Bacilli</taxon>
        <taxon>Bacillales</taxon>
        <taxon>Listeriaceae</taxon>
        <taxon>Listeria</taxon>
    </lineage>
</organism>
<evidence type="ECO:0000256" key="3">
    <source>
        <dbReference type="ARBA" id="ARBA00023125"/>
    </source>
</evidence>
<comment type="caution">
    <text evidence="5">The sequence shown here is derived from an EMBL/GenBank/DDBJ whole genome shotgun (WGS) entry which is preliminary data.</text>
</comment>
<dbReference type="RefSeq" id="WP_036087486.1">
    <property type="nucleotide sequence ID" value="NZ_CBCSHQ010000003.1"/>
</dbReference>
<dbReference type="Gene3D" id="3.40.50.1360">
    <property type="match status" value="1"/>
</dbReference>
<dbReference type="SUPFAM" id="SSF100950">
    <property type="entry name" value="NagB/RpiA/CoA transferase-like"/>
    <property type="match status" value="1"/>
</dbReference>